<dbReference type="InterPro" id="IPR050723">
    <property type="entry name" value="CFA/CMAS"/>
</dbReference>
<organism evidence="3 4">
    <name type="scientific">Pseudoalteromonas holothuriae</name>
    <dbReference type="NCBI Taxonomy" id="2963714"/>
    <lineage>
        <taxon>Bacteria</taxon>
        <taxon>Pseudomonadati</taxon>
        <taxon>Pseudomonadota</taxon>
        <taxon>Gammaproteobacteria</taxon>
        <taxon>Alteromonadales</taxon>
        <taxon>Pseudoalteromonadaceae</taxon>
        <taxon>Pseudoalteromonas</taxon>
    </lineage>
</organism>
<evidence type="ECO:0000313" key="2">
    <source>
        <dbReference type="EMBL" id="CAH9054262.1"/>
    </source>
</evidence>
<sequence>MSKFNWQAIYEAGEQLNQYPYDFVVSHFFKLKRACKNKQLKVLDLGCGAGNHAIFCAEQGAQVVACDFSIAALKVVDKRAKEKGLEDKITTYQVDFDDFQLPYSSFDIVIDRLAVTNVSHKSASSVYECVYDAMSKGGSVIANFFTDMHSHKNFGQYCEQEQVWKNFSGGMFEPLKTANFYTHMQILQLFNQYQFTALNKETDESVLANNDSCLSTWKLLAKKC</sequence>
<evidence type="ECO:0000313" key="4">
    <source>
        <dbReference type="Proteomes" id="UP001152467"/>
    </source>
</evidence>
<dbReference type="PANTHER" id="PTHR43667">
    <property type="entry name" value="CYCLOPROPANE-FATTY-ACYL-PHOSPHOLIPID SYNTHASE"/>
    <property type="match status" value="1"/>
</dbReference>
<dbReference type="SUPFAM" id="SSF53335">
    <property type="entry name" value="S-adenosyl-L-methionine-dependent methyltransferases"/>
    <property type="match status" value="1"/>
</dbReference>
<dbReference type="RefSeq" id="WP_261592184.1">
    <property type="nucleotide sequence ID" value="NZ_CAMAPC010000006.1"/>
</dbReference>
<keyword evidence="4" id="KW-1185">Reference proteome</keyword>
<comment type="caution">
    <text evidence="3">The sequence shown here is derived from an EMBL/GenBank/DDBJ whole genome shotgun (WGS) entry which is preliminary data.</text>
</comment>
<dbReference type="GO" id="GO:0032259">
    <property type="term" value="P:methylation"/>
    <property type="evidence" value="ECO:0007669"/>
    <property type="project" value="UniProtKB-KW"/>
</dbReference>
<evidence type="ECO:0000259" key="1">
    <source>
        <dbReference type="Pfam" id="PF13649"/>
    </source>
</evidence>
<keyword evidence="3" id="KW-0808">Transferase</keyword>
<accession>A0A9W4QWX6</accession>
<proteinExistence type="predicted"/>
<dbReference type="InterPro" id="IPR029063">
    <property type="entry name" value="SAM-dependent_MTases_sf"/>
</dbReference>
<dbReference type="EC" id="2.1.1.-" evidence="3"/>
<dbReference type="Pfam" id="PF13649">
    <property type="entry name" value="Methyltransf_25"/>
    <property type="match status" value="1"/>
</dbReference>
<gene>
    <name evidence="3" type="primary">cmoM_2</name>
    <name evidence="2" type="synonym">cmoM_1</name>
    <name evidence="3" type="ORF">PSECIP111854_01892</name>
    <name evidence="2" type="ORF">PSECIP111951_00996</name>
</gene>
<dbReference type="Proteomes" id="UP001152467">
    <property type="component" value="Unassembled WGS sequence"/>
</dbReference>
<evidence type="ECO:0000313" key="3">
    <source>
        <dbReference type="EMBL" id="CAH9056925.1"/>
    </source>
</evidence>
<evidence type="ECO:0000313" key="5">
    <source>
        <dbReference type="Proteomes" id="UP001152485"/>
    </source>
</evidence>
<reference evidence="3 5" key="1">
    <citation type="submission" date="2022-07" db="EMBL/GenBank/DDBJ databases">
        <authorList>
            <person name="Criscuolo A."/>
        </authorList>
    </citation>
    <scope>NUCLEOTIDE SEQUENCE</scope>
    <source>
        <strain evidence="5">CIP 111951</strain>
        <strain evidence="3">CIP111854</strain>
        <strain evidence="2">CIP111951</strain>
    </source>
</reference>
<dbReference type="Gene3D" id="3.40.50.150">
    <property type="entry name" value="Vaccinia Virus protein VP39"/>
    <property type="match status" value="1"/>
</dbReference>
<keyword evidence="3" id="KW-0489">Methyltransferase</keyword>
<dbReference type="GO" id="GO:0008168">
    <property type="term" value="F:methyltransferase activity"/>
    <property type="evidence" value="ECO:0007669"/>
    <property type="project" value="UniProtKB-KW"/>
</dbReference>
<dbReference type="InterPro" id="IPR041698">
    <property type="entry name" value="Methyltransf_25"/>
</dbReference>
<name>A0A9W4QWX6_9GAMM</name>
<dbReference type="PANTHER" id="PTHR43667:SF2">
    <property type="entry name" value="FATTY ACID C-METHYL TRANSFERASE"/>
    <property type="match status" value="1"/>
</dbReference>
<feature type="domain" description="Methyltransferase" evidence="1">
    <location>
        <begin position="42"/>
        <end position="138"/>
    </location>
</feature>
<dbReference type="AlphaFoldDB" id="A0A9W4QWX6"/>
<dbReference type="EMBL" id="CAMAPC010000006">
    <property type="protein sequence ID" value="CAH9056925.1"/>
    <property type="molecule type" value="Genomic_DNA"/>
</dbReference>
<protein>
    <submittedName>
        <fullName evidence="3">tRNA 5-carboxymethoxyuridine methyltransferase</fullName>
        <ecNumber evidence="3">2.1.1.-</ecNumber>
    </submittedName>
</protein>
<dbReference type="Proteomes" id="UP001152485">
    <property type="component" value="Unassembled WGS sequence"/>
</dbReference>
<dbReference type="EMBL" id="CAMAPD010000004">
    <property type="protein sequence ID" value="CAH9054262.1"/>
    <property type="molecule type" value="Genomic_DNA"/>
</dbReference>
<dbReference type="CDD" id="cd02440">
    <property type="entry name" value="AdoMet_MTases"/>
    <property type="match status" value="1"/>
</dbReference>